<feature type="domain" description="Bacterial sugar transferase" evidence="3">
    <location>
        <begin position="45"/>
        <end position="224"/>
    </location>
</feature>
<evidence type="ECO:0000313" key="4">
    <source>
        <dbReference type="EMBL" id="SUM42598.1"/>
    </source>
</evidence>
<dbReference type="EMBL" id="UHDO01000001">
    <property type="protein sequence ID" value="SUM42598.1"/>
    <property type="molecule type" value="Genomic_DNA"/>
</dbReference>
<keyword evidence="4" id="KW-0808">Transferase</keyword>
<keyword evidence="2" id="KW-0472">Membrane</keyword>
<comment type="similarity">
    <text evidence="1">Belongs to the bacterial sugar transferase family.</text>
</comment>
<evidence type="ECO:0000259" key="3">
    <source>
        <dbReference type="Pfam" id="PF02397"/>
    </source>
</evidence>
<reference evidence="4 5" key="1">
    <citation type="submission" date="2018-06" db="EMBL/GenBank/DDBJ databases">
        <authorList>
            <consortium name="Pathogen Informatics"/>
            <person name="Doyle S."/>
        </authorList>
    </citation>
    <scope>NUCLEOTIDE SEQUENCE [LARGE SCALE GENOMIC DNA]</scope>
    <source>
        <strain evidence="4 5">NCTC13830</strain>
    </source>
</reference>
<dbReference type="PANTHER" id="PTHR30576">
    <property type="entry name" value="COLANIC BIOSYNTHESIS UDP-GLUCOSE LIPID CARRIER TRANSFERASE"/>
    <property type="match status" value="1"/>
</dbReference>
<sequence>MKHFKTEDLKLQGGVIKPEFGVVRYDYQKKLNTYKAVEKWYYPLKRLLDVLMSIVLLYFTFPIMVLFAVLIVIDSFGNPIYKQIRVGKNGKLITIYKLRSMKLNAECNGAQWAEKDDPRITKVGKFIRKTRIDELPQLLNVLKGEMSFIGPRPERPEFVELFSSEIQGFEKRCLVTPGLTGLAQVKGGYDLSPEEKLKYDLKYIYKGNIFTEIYICLKTINIIITGSGSR</sequence>
<gene>
    <name evidence="4" type="primary">wcaJ</name>
    <name evidence="4" type="ORF">NCTC13830_00117</name>
</gene>
<dbReference type="GO" id="GO:0016780">
    <property type="term" value="F:phosphotransferase activity, for other substituted phosphate groups"/>
    <property type="evidence" value="ECO:0007669"/>
    <property type="project" value="TreeGrafter"/>
</dbReference>
<dbReference type="InterPro" id="IPR003362">
    <property type="entry name" value="Bact_transf"/>
</dbReference>
<keyword evidence="2" id="KW-1133">Transmembrane helix</keyword>
<dbReference type="RefSeq" id="WP_374188727.1">
    <property type="nucleotide sequence ID" value="NZ_JALCXZ010000002.1"/>
</dbReference>
<protein>
    <submittedName>
        <fullName evidence="4">Putative sugar transferase</fullName>
    </submittedName>
</protein>
<proteinExistence type="inferred from homology"/>
<evidence type="ECO:0000256" key="2">
    <source>
        <dbReference type="SAM" id="Phobius"/>
    </source>
</evidence>
<dbReference type="AlphaFoldDB" id="A0A380FX81"/>
<feature type="transmembrane region" description="Helical" evidence="2">
    <location>
        <begin position="50"/>
        <end position="73"/>
    </location>
</feature>
<dbReference type="PANTHER" id="PTHR30576:SF0">
    <property type="entry name" value="UNDECAPRENYL-PHOSPHATE N-ACETYLGALACTOSAMINYL 1-PHOSPHATE TRANSFERASE-RELATED"/>
    <property type="match status" value="1"/>
</dbReference>
<evidence type="ECO:0000256" key="1">
    <source>
        <dbReference type="ARBA" id="ARBA00006464"/>
    </source>
</evidence>
<organism evidence="4 5">
    <name type="scientific">Staphylococcus petrasii</name>
    <dbReference type="NCBI Taxonomy" id="1276936"/>
    <lineage>
        <taxon>Bacteria</taxon>
        <taxon>Bacillati</taxon>
        <taxon>Bacillota</taxon>
        <taxon>Bacilli</taxon>
        <taxon>Bacillales</taxon>
        <taxon>Staphylococcaceae</taxon>
        <taxon>Staphylococcus</taxon>
    </lineage>
</organism>
<evidence type="ECO:0000313" key="5">
    <source>
        <dbReference type="Proteomes" id="UP000254047"/>
    </source>
</evidence>
<dbReference type="Pfam" id="PF02397">
    <property type="entry name" value="Bac_transf"/>
    <property type="match status" value="1"/>
</dbReference>
<accession>A0A380FX81</accession>
<dbReference type="Proteomes" id="UP000254047">
    <property type="component" value="Unassembled WGS sequence"/>
</dbReference>
<name>A0A380FX81_9STAP</name>
<keyword evidence="2" id="KW-0812">Transmembrane</keyword>